<sequence>MPTENLFSTWLSAWEASATAVAETAAAITAAAAKDDTIAFFIFFPLAEATFIDCCIATFSYGAPHNLANEKFLAAR</sequence>
<keyword evidence="1" id="KW-1133">Transmembrane helix</keyword>
<feature type="transmembrane region" description="Helical" evidence="1">
    <location>
        <begin position="38"/>
        <end position="61"/>
    </location>
</feature>
<name>A0AAU8CRK4_9HYPH</name>
<accession>A0AAU8CRK4</accession>
<keyword evidence="1" id="KW-0812">Transmembrane</keyword>
<proteinExistence type="predicted"/>
<evidence type="ECO:0000313" key="2">
    <source>
        <dbReference type="EMBL" id="XCG48949.1"/>
    </source>
</evidence>
<gene>
    <name evidence="2" type="ORF">ABVK50_27750</name>
</gene>
<dbReference type="RefSeq" id="WP_353646983.1">
    <property type="nucleotide sequence ID" value="NZ_CP159253.1"/>
</dbReference>
<evidence type="ECO:0000256" key="1">
    <source>
        <dbReference type="SAM" id="Phobius"/>
    </source>
</evidence>
<dbReference type="AlphaFoldDB" id="A0AAU8CRK4"/>
<protein>
    <submittedName>
        <fullName evidence="2">Uncharacterized protein</fullName>
    </submittedName>
</protein>
<organism evidence="2">
    <name type="scientific">Mesorhizobium sp. WSM2240</name>
    <dbReference type="NCBI Taxonomy" id="3228851"/>
    <lineage>
        <taxon>Bacteria</taxon>
        <taxon>Pseudomonadati</taxon>
        <taxon>Pseudomonadota</taxon>
        <taxon>Alphaproteobacteria</taxon>
        <taxon>Hyphomicrobiales</taxon>
        <taxon>Phyllobacteriaceae</taxon>
        <taxon>Mesorhizobium</taxon>
    </lineage>
</organism>
<reference evidence="2" key="1">
    <citation type="submission" date="2024-06" db="EMBL/GenBank/DDBJ databases">
        <title>Mesorhizobium karijinii sp. nov., a symbiont of the iconic Swainsona formosa from arid Australia.</title>
        <authorList>
            <person name="Hill Y.J."/>
            <person name="Watkin E.L.J."/>
            <person name="O'Hara G.W."/>
            <person name="Terpolilli J."/>
            <person name="Tye M.L."/>
            <person name="Kohlmeier M.G."/>
        </authorList>
    </citation>
    <scope>NUCLEOTIDE SEQUENCE</scope>
    <source>
        <strain evidence="2">WSM2240</strain>
    </source>
</reference>
<keyword evidence="1" id="KW-0472">Membrane</keyword>
<dbReference type="EMBL" id="CP159253">
    <property type="protein sequence ID" value="XCG48949.1"/>
    <property type="molecule type" value="Genomic_DNA"/>
</dbReference>